<protein>
    <recommendedName>
        <fullName evidence="1">EF-hand domain-containing protein</fullName>
    </recommendedName>
</protein>
<proteinExistence type="predicted"/>
<accession>A0ABN8S4H3</accession>
<dbReference type="Proteomes" id="UP001159427">
    <property type="component" value="Unassembled WGS sequence"/>
</dbReference>
<dbReference type="InterPro" id="IPR002048">
    <property type="entry name" value="EF_hand_dom"/>
</dbReference>
<dbReference type="EMBL" id="CALNXI010002239">
    <property type="protein sequence ID" value="CAH3185175.1"/>
    <property type="molecule type" value="Genomic_DNA"/>
</dbReference>
<dbReference type="PROSITE" id="PS50222">
    <property type="entry name" value="EF_HAND_2"/>
    <property type="match status" value="1"/>
</dbReference>
<dbReference type="SUPFAM" id="SSF47473">
    <property type="entry name" value="EF-hand"/>
    <property type="match status" value="1"/>
</dbReference>
<evidence type="ECO:0000313" key="3">
    <source>
        <dbReference type="Proteomes" id="UP001159427"/>
    </source>
</evidence>
<dbReference type="SUPFAM" id="SSF51569">
    <property type="entry name" value="Aldolase"/>
    <property type="match status" value="1"/>
</dbReference>
<sequence>MELAPCKGEAGFRNPLNFCSWNLESWTLESGIQFKGSGIPLTIGVGNPSATGKESGIEYLESRIQAQVNLPDMPFQAQINRMNEDFREQNEKLKQLKELDLFVLENSFRESTLGQIHSYSVENRWKMYNEVKKVGFQNIILASFKHNTRLEDTFCRQLKEKGEDFSKFFAFTEFIESVDKDRAPDTVTVPIGLQKMKEYGIKHPIIEVDLVHSGINYKKFLSEDINKLLSLRMRWVRENLSKDSRIFINLRDFPQSMLRKPERIFQVVHYLSSLPPSERPFGLMYEEPTGESMPQALAAWTAAVRREMNDCCWKEGKLLVHVHEQWGMADCTALECLARGADGIWASLIKEGGATGHASSSVTIMNLVRLGNEKVLQQFNCRYLRKAAQEVTRIITGLEPHSTQVVYGERALDMVLGVPHLQPYKQEFDVAKFFGEVPTIRIPTMATPKMIAERLKHLFGEDPQFTEEIGMRMKEVMLEDLHNNRKEEYMSAVGLAVLFDRSGGQLTAKMSDMIAAHVPNEAHGEELINEIRQMWNEWDLREESKRDDELEFDSFYNGFMAPYFSFYRCEDITKRALKAIDIDGDSRVDWKEFVLYLKWAIRQYPRSMTVKELLFIAFRKGIIPVMQDVVTLQNTEKRINSEKA</sequence>
<feature type="domain" description="EF-hand" evidence="1">
    <location>
        <begin position="568"/>
        <end position="603"/>
    </location>
</feature>
<dbReference type="InterPro" id="IPR013785">
    <property type="entry name" value="Aldolase_TIM"/>
</dbReference>
<comment type="caution">
    <text evidence="2">The sequence shown here is derived from an EMBL/GenBank/DDBJ whole genome shotgun (WGS) entry which is preliminary data.</text>
</comment>
<dbReference type="Gene3D" id="3.20.20.70">
    <property type="entry name" value="Aldolase class I"/>
    <property type="match status" value="1"/>
</dbReference>
<evidence type="ECO:0000313" key="2">
    <source>
        <dbReference type="EMBL" id="CAH3185175.1"/>
    </source>
</evidence>
<reference evidence="2 3" key="1">
    <citation type="submission" date="2022-05" db="EMBL/GenBank/DDBJ databases">
        <authorList>
            <consortium name="Genoscope - CEA"/>
            <person name="William W."/>
        </authorList>
    </citation>
    <scope>NUCLEOTIDE SEQUENCE [LARGE SCALE GENOMIC DNA]</scope>
</reference>
<name>A0ABN8S4H3_9CNID</name>
<evidence type="ECO:0000259" key="1">
    <source>
        <dbReference type="PROSITE" id="PS50222"/>
    </source>
</evidence>
<gene>
    <name evidence="2" type="ORF">PEVE_00015939</name>
</gene>
<dbReference type="InterPro" id="IPR011992">
    <property type="entry name" value="EF-hand-dom_pair"/>
</dbReference>
<organism evidence="2 3">
    <name type="scientific">Porites evermanni</name>
    <dbReference type="NCBI Taxonomy" id="104178"/>
    <lineage>
        <taxon>Eukaryota</taxon>
        <taxon>Metazoa</taxon>
        <taxon>Cnidaria</taxon>
        <taxon>Anthozoa</taxon>
        <taxon>Hexacorallia</taxon>
        <taxon>Scleractinia</taxon>
        <taxon>Fungiina</taxon>
        <taxon>Poritidae</taxon>
        <taxon>Porites</taxon>
    </lineage>
</organism>
<keyword evidence="3" id="KW-1185">Reference proteome</keyword>